<dbReference type="PRINTS" id="PR00364">
    <property type="entry name" value="DISEASERSIST"/>
</dbReference>
<evidence type="ECO:0000313" key="10">
    <source>
        <dbReference type="EnsemblPlants" id="ONIVA11G18150.8"/>
    </source>
</evidence>
<dbReference type="InterPro" id="IPR044974">
    <property type="entry name" value="Disease_R_plants"/>
</dbReference>
<dbReference type="EnsemblPlants" id="ONIVA11G18150.8">
    <property type="protein sequence ID" value="ONIVA11G18150.8"/>
    <property type="gene ID" value="ONIVA11G18150"/>
</dbReference>
<evidence type="ECO:0000256" key="2">
    <source>
        <dbReference type="ARBA" id="ARBA00022614"/>
    </source>
</evidence>
<feature type="domain" description="Disease resistance protein winged helix" evidence="9">
    <location>
        <begin position="426"/>
        <end position="495"/>
    </location>
</feature>
<proteinExistence type="inferred from homology"/>
<dbReference type="PANTHER" id="PTHR23155">
    <property type="entry name" value="DISEASE RESISTANCE PROTEIN RP"/>
    <property type="match status" value="1"/>
</dbReference>
<dbReference type="SUPFAM" id="SSF52540">
    <property type="entry name" value="P-loop containing nucleoside triphosphate hydrolases"/>
    <property type="match status" value="1"/>
</dbReference>
<dbReference type="AlphaFoldDB" id="A0A0E0J3R5"/>
<sequence length="564" mass="64902">MEFATGAMGTLLPKLSKLLKEEYDLQKSVKEGIKFLKAELENMQAALEDVSKVPLDQLAKPIKIWARDIRELSYNIEDNIDTFMLRVDSLEPSKKNKFTWLIDECKKSLSKVKIRHKIANDIKDVKSQVKMVMERRDRYNINNVIATLPTTVDPRILTLYEKATKLIGIEKASNDLIKRLSVEGEASKKLKMVSVVGFGGLGKTTLARVVSDMLKEQFDCVKPNIKNVLKGILIYLNKHKYMEFDSAILSERHLIDELREYLGNRRYLIVVDDIWETSTWKIIKCALIDSNCRSRVIATTRISQVAKEVAEEFGDIYIMEPLSEDNSKKLFYSRMFGVNHKDAADNQSIEVTKNILKKCGGVPLSITTIASLLIDKPMGEWSTVYDSIGFGPTDENEVVQNTRKILSFSYYDMPSHLKTCMLYLSIYPEDHWIEKDSLIQKWIAEGFIHEEQGKGLFEVGERYFTELINKNMIQPTEMYGSVYGCRIHDMVLDLIRILAIEGNFVKILNRVHEEHNSSSQSNTVRRLALHKRENLYENDSMAKDLTQLRSFKATYVEAPRSKRH</sequence>
<feature type="domain" description="NB-ARC" evidence="7">
    <location>
        <begin position="170"/>
        <end position="336"/>
    </location>
</feature>
<protein>
    <submittedName>
        <fullName evidence="10">Uncharacterized protein</fullName>
    </submittedName>
</protein>
<evidence type="ECO:0000313" key="11">
    <source>
        <dbReference type="Proteomes" id="UP000006591"/>
    </source>
</evidence>
<dbReference type="GO" id="GO:0009626">
    <property type="term" value="P:plant-type hypersensitive response"/>
    <property type="evidence" value="ECO:0007669"/>
    <property type="project" value="UniProtKB-ARBA"/>
</dbReference>
<reference evidence="10" key="1">
    <citation type="submission" date="2015-04" db="UniProtKB">
        <authorList>
            <consortium name="EnsemblPlants"/>
        </authorList>
    </citation>
    <scope>IDENTIFICATION</scope>
    <source>
        <strain evidence="10">SL10</strain>
    </source>
</reference>
<dbReference type="Gene3D" id="1.10.10.10">
    <property type="entry name" value="Winged helix-like DNA-binding domain superfamily/Winged helix DNA-binding domain"/>
    <property type="match status" value="1"/>
</dbReference>
<dbReference type="GO" id="GO:0042742">
    <property type="term" value="P:defense response to bacterium"/>
    <property type="evidence" value="ECO:0007669"/>
    <property type="project" value="UniProtKB-ARBA"/>
</dbReference>
<evidence type="ECO:0000256" key="6">
    <source>
        <dbReference type="SAM" id="Coils"/>
    </source>
</evidence>
<dbReference type="InterPro" id="IPR038005">
    <property type="entry name" value="RX-like_CC"/>
</dbReference>
<evidence type="ECO:0000256" key="3">
    <source>
        <dbReference type="ARBA" id="ARBA00022737"/>
    </source>
</evidence>
<feature type="domain" description="Disease resistance N-terminal" evidence="8">
    <location>
        <begin position="7"/>
        <end position="98"/>
    </location>
</feature>
<feature type="coiled-coil region" evidence="6">
    <location>
        <begin position="26"/>
        <end position="53"/>
    </location>
</feature>
<evidence type="ECO:0000259" key="9">
    <source>
        <dbReference type="Pfam" id="PF23559"/>
    </source>
</evidence>
<keyword evidence="6" id="KW-0175">Coiled coil</keyword>
<evidence type="ECO:0000256" key="4">
    <source>
        <dbReference type="ARBA" id="ARBA00022741"/>
    </source>
</evidence>
<dbReference type="InterPro" id="IPR041118">
    <property type="entry name" value="Rx_N"/>
</dbReference>
<dbReference type="InterPro" id="IPR002182">
    <property type="entry name" value="NB-ARC"/>
</dbReference>
<dbReference type="Gene3D" id="1.10.8.430">
    <property type="entry name" value="Helical domain of apoptotic protease-activating factors"/>
    <property type="match status" value="1"/>
</dbReference>
<dbReference type="InterPro" id="IPR042197">
    <property type="entry name" value="Apaf_helical"/>
</dbReference>
<dbReference type="InterPro" id="IPR027417">
    <property type="entry name" value="P-loop_NTPase"/>
</dbReference>
<reference evidence="10" key="2">
    <citation type="submission" date="2018-04" db="EMBL/GenBank/DDBJ databases">
        <title>OnivRS2 (Oryza nivara Reference Sequence Version 2).</title>
        <authorList>
            <person name="Zhang J."/>
            <person name="Kudrna D."/>
            <person name="Lee S."/>
            <person name="Talag J."/>
            <person name="Rajasekar S."/>
            <person name="Welchert J."/>
            <person name="Hsing Y.-I."/>
            <person name="Wing R.A."/>
        </authorList>
    </citation>
    <scope>NUCLEOTIDE SEQUENCE [LARGE SCALE GENOMIC DNA]</scope>
    <source>
        <strain evidence="10">SL10</strain>
    </source>
</reference>
<dbReference type="Gene3D" id="1.20.5.4130">
    <property type="match status" value="1"/>
</dbReference>
<dbReference type="Pfam" id="PF00931">
    <property type="entry name" value="NB-ARC"/>
    <property type="match status" value="1"/>
</dbReference>
<comment type="similarity">
    <text evidence="1">Belongs to the disease resistance NB-LRR family.</text>
</comment>
<keyword evidence="2" id="KW-0433">Leucine-rich repeat</keyword>
<dbReference type="InterPro" id="IPR036388">
    <property type="entry name" value="WH-like_DNA-bd_sf"/>
</dbReference>
<dbReference type="Pfam" id="PF23559">
    <property type="entry name" value="WHD_DRP"/>
    <property type="match status" value="1"/>
</dbReference>
<keyword evidence="5" id="KW-0611">Plant defense</keyword>
<dbReference type="PANTHER" id="PTHR23155:SF1116">
    <property type="entry name" value="OS12G0273300 PROTEIN"/>
    <property type="match status" value="1"/>
</dbReference>
<keyword evidence="4" id="KW-0547">Nucleotide-binding</keyword>
<dbReference type="CDD" id="cd14798">
    <property type="entry name" value="RX-CC_like"/>
    <property type="match status" value="1"/>
</dbReference>
<name>A0A0E0J3R5_ORYNI</name>
<evidence type="ECO:0000256" key="5">
    <source>
        <dbReference type="ARBA" id="ARBA00022821"/>
    </source>
</evidence>
<dbReference type="GO" id="GO:0043531">
    <property type="term" value="F:ADP binding"/>
    <property type="evidence" value="ECO:0007669"/>
    <property type="project" value="InterPro"/>
</dbReference>
<dbReference type="HOGENOM" id="CLU_000837_9_4_1"/>
<dbReference type="Pfam" id="PF18052">
    <property type="entry name" value="Rx_N"/>
    <property type="match status" value="1"/>
</dbReference>
<dbReference type="GO" id="GO:0002758">
    <property type="term" value="P:innate immune response-activating signaling pathway"/>
    <property type="evidence" value="ECO:0007669"/>
    <property type="project" value="UniProtKB-ARBA"/>
</dbReference>
<evidence type="ECO:0000259" key="7">
    <source>
        <dbReference type="Pfam" id="PF00931"/>
    </source>
</evidence>
<organism evidence="10">
    <name type="scientific">Oryza nivara</name>
    <name type="common">Indian wild rice</name>
    <name type="synonym">Oryza sativa f. spontanea</name>
    <dbReference type="NCBI Taxonomy" id="4536"/>
    <lineage>
        <taxon>Eukaryota</taxon>
        <taxon>Viridiplantae</taxon>
        <taxon>Streptophyta</taxon>
        <taxon>Embryophyta</taxon>
        <taxon>Tracheophyta</taxon>
        <taxon>Spermatophyta</taxon>
        <taxon>Magnoliopsida</taxon>
        <taxon>Liliopsida</taxon>
        <taxon>Poales</taxon>
        <taxon>Poaceae</taxon>
        <taxon>BOP clade</taxon>
        <taxon>Oryzoideae</taxon>
        <taxon>Oryzeae</taxon>
        <taxon>Oryzinae</taxon>
        <taxon>Oryza</taxon>
    </lineage>
</organism>
<dbReference type="Gene3D" id="3.40.50.300">
    <property type="entry name" value="P-loop containing nucleotide triphosphate hydrolases"/>
    <property type="match status" value="1"/>
</dbReference>
<dbReference type="Gramene" id="ONIVA11G18150.8">
    <property type="protein sequence ID" value="ONIVA11G18150.8"/>
    <property type="gene ID" value="ONIVA11G18150"/>
</dbReference>
<evidence type="ECO:0000256" key="1">
    <source>
        <dbReference type="ARBA" id="ARBA00008894"/>
    </source>
</evidence>
<dbReference type="FunFam" id="1.10.10.10:FF:000322">
    <property type="entry name" value="Probable disease resistance protein At1g63360"/>
    <property type="match status" value="1"/>
</dbReference>
<dbReference type="Proteomes" id="UP000006591">
    <property type="component" value="Chromosome 11"/>
</dbReference>
<evidence type="ECO:0000259" key="8">
    <source>
        <dbReference type="Pfam" id="PF18052"/>
    </source>
</evidence>
<dbReference type="InterPro" id="IPR058922">
    <property type="entry name" value="WHD_DRP"/>
</dbReference>
<keyword evidence="3" id="KW-0677">Repeat</keyword>
<accession>A0A0E0J3R5</accession>
<keyword evidence="11" id="KW-1185">Reference proteome</keyword>